<keyword evidence="2" id="KW-0902">Two-component regulatory system</keyword>
<evidence type="ECO:0000256" key="1">
    <source>
        <dbReference type="ARBA" id="ARBA00022553"/>
    </source>
</evidence>
<dbReference type="PROSITE" id="PS50110">
    <property type="entry name" value="RESPONSE_REGULATORY"/>
    <property type="match status" value="1"/>
</dbReference>
<dbReference type="InterPro" id="IPR011006">
    <property type="entry name" value="CheY-like_superfamily"/>
</dbReference>
<dbReference type="SUPFAM" id="SSF46894">
    <property type="entry name" value="C-terminal effector domain of the bipartite response regulators"/>
    <property type="match status" value="1"/>
</dbReference>
<name>A0A1W1BFW0_9ZZZZ</name>
<dbReference type="Gene3D" id="3.40.50.2300">
    <property type="match status" value="1"/>
</dbReference>
<gene>
    <name evidence="8" type="ORF">MNB_SM-6-958</name>
</gene>
<dbReference type="InterPro" id="IPR016032">
    <property type="entry name" value="Sig_transdc_resp-reg_C-effctor"/>
</dbReference>
<keyword evidence="3" id="KW-0805">Transcription regulation</keyword>
<evidence type="ECO:0000259" key="7">
    <source>
        <dbReference type="PROSITE" id="PS51755"/>
    </source>
</evidence>
<sequence length="227" mass="26369">MKNKFLKTLRVLLVEDEQKLSSLLKKAIGDSFYKFSIASDGEEGLKLFEKLKPDIIITDIMMPKKTGLEMAKEIRSIDRNIPIIILSAFSETEKFLDAIDIGVVKYFIKPFDPDELLEYMASLETLFVERSLKLCEGFVYNRANKSLYKKQRYVALTKKEQLFLSLLIEQYDAGVFIVPDTKIKTVLWNDETVSDERLRTFVRRFREKTAKELIKNIKGEGYQIIAD</sequence>
<evidence type="ECO:0000256" key="2">
    <source>
        <dbReference type="ARBA" id="ARBA00023012"/>
    </source>
</evidence>
<organism evidence="8">
    <name type="scientific">hydrothermal vent metagenome</name>
    <dbReference type="NCBI Taxonomy" id="652676"/>
    <lineage>
        <taxon>unclassified sequences</taxon>
        <taxon>metagenomes</taxon>
        <taxon>ecological metagenomes</taxon>
    </lineage>
</organism>
<dbReference type="EMBL" id="FPHK01000001">
    <property type="protein sequence ID" value="SFV52358.1"/>
    <property type="molecule type" value="Genomic_DNA"/>
</dbReference>
<keyword evidence="4" id="KW-0238">DNA-binding</keyword>
<dbReference type="Pfam" id="PF00072">
    <property type="entry name" value="Response_reg"/>
    <property type="match status" value="1"/>
</dbReference>
<dbReference type="PANTHER" id="PTHR48111:SF1">
    <property type="entry name" value="TWO-COMPONENT RESPONSE REGULATOR ORR33"/>
    <property type="match status" value="1"/>
</dbReference>
<dbReference type="GO" id="GO:0032993">
    <property type="term" value="C:protein-DNA complex"/>
    <property type="evidence" value="ECO:0007669"/>
    <property type="project" value="TreeGrafter"/>
</dbReference>
<dbReference type="InterPro" id="IPR001789">
    <property type="entry name" value="Sig_transdc_resp-reg_receiver"/>
</dbReference>
<evidence type="ECO:0000256" key="3">
    <source>
        <dbReference type="ARBA" id="ARBA00023015"/>
    </source>
</evidence>
<keyword evidence="1" id="KW-0597">Phosphoprotein</keyword>
<evidence type="ECO:0000313" key="8">
    <source>
        <dbReference type="EMBL" id="SFV52358.1"/>
    </source>
</evidence>
<dbReference type="SMART" id="SM00862">
    <property type="entry name" value="Trans_reg_C"/>
    <property type="match status" value="1"/>
</dbReference>
<evidence type="ECO:0000259" key="6">
    <source>
        <dbReference type="PROSITE" id="PS50110"/>
    </source>
</evidence>
<dbReference type="InterPro" id="IPR001867">
    <property type="entry name" value="OmpR/PhoB-type_DNA-bd"/>
</dbReference>
<dbReference type="Gene3D" id="1.10.10.10">
    <property type="entry name" value="Winged helix-like DNA-binding domain superfamily/Winged helix DNA-binding domain"/>
    <property type="match status" value="1"/>
</dbReference>
<feature type="domain" description="Response regulatory" evidence="6">
    <location>
        <begin position="10"/>
        <end position="124"/>
    </location>
</feature>
<accession>A0A1W1BFW0</accession>
<reference evidence="8" key="1">
    <citation type="submission" date="2016-10" db="EMBL/GenBank/DDBJ databases">
        <authorList>
            <person name="de Groot N.N."/>
        </authorList>
    </citation>
    <scope>NUCLEOTIDE SEQUENCE</scope>
</reference>
<dbReference type="CDD" id="cd17536">
    <property type="entry name" value="REC_YesN-like"/>
    <property type="match status" value="1"/>
</dbReference>
<evidence type="ECO:0000256" key="4">
    <source>
        <dbReference type="ARBA" id="ARBA00023125"/>
    </source>
</evidence>
<dbReference type="AlphaFoldDB" id="A0A1W1BFW0"/>
<dbReference type="GO" id="GO:0006355">
    <property type="term" value="P:regulation of DNA-templated transcription"/>
    <property type="evidence" value="ECO:0007669"/>
    <property type="project" value="InterPro"/>
</dbReference>
<dbReference type="InterPro" id="IPR039420">
    <property type="entry name" value="WalR-like"/>
</dbReference>
<proteinExistence type="predicted"/>
<dbReference type="SMART" id="SM00448">
    <property type="entry name" value="REC"/>
    <property type="match status" value="1"/>
</dbReference>
<dbReference type="GO" id="GO:0005829">
    <property type="term" value="C:cytosol"/>
    <property type="evidence" value="ECO:0007669"/>
    <property type="project" value="TreeGrafter"/>
</dbReference>
<dbReference type="GO" id="GO:0000156">
    <property type="term" value="F:phosphorelay response regulator activity"/>
    <property type="evidence" value="ECO:0007669"/>
    <property type="project" value="TreeGrafter"/>
</dbReference>
<dbReference type="SUPFAM" id="SSF52172">
    <property type="entry name" value="CheY-like"/>
    <property type="match status" value="1"/>
</dbReference>
<keyword evidence="5" id="KW-0804">Transcription</keyword>
<feature type="domain" description="OmpR/PhoB-type" evidence="7">
    <location>
        <begin position="129"/>
        <end position="226"/>
    </location>
</feature>
<dbReference type="GO" id="GO:0000976">
    <property type="term" value="F:transcription cis-regulatory region binding"/>
    <property type="evidence" value="ECO:0007669"/>
    <property type="project" value="TreeGrafter"/>
</dbReference>
<dbReference type="InterPro" id="IPR036388">
    <property type="entry name" value="WH-like_DNA-bd_sf"/>
</dbReference>
<dbReference type="PANTHER" id="PTHR48111">
    <property type="entry name" value="REGULATOR OF RPOS"/>
    <property type="match status" value="1"/>
</dbReference>
<evidence type="ECO:0000256" key="5">
    <source>
        <dbReference type="ARBA" id="ARBA00023163"/>
    </source>
</evidence>
<protein>
    <submittedName>
        <fullName evidence="8">Putative two-component response regulator</fullName>
    </submittedName>
</protein>
<dbReference type="PROSITE" id="PS51755">
    <property type="entry name" value="OMPR_PHOB"/>
    <property type="match status" value="1"/>
</dbReference>